<dbReference type="SMART" id="SM00388">
    <property type="entry name" value="HisKA"/>
    <property type="match status" value="1"/>
</dbReference>
<feature type="domain" description="Histidine kinase" evidence="15">
    <location>
        <begin position="253"/>
        <end position="470"/>
    </location>
</feature>
<keyword evidence="5" id="KW-0597">Phosphoprotein</keyword>
<keyword evidence="7 14" id="KW-0812">Transmembrane</keyword>
<keyword evidence="4" id="KW-1003">Cell membrane</keyword>
<dbReference type="SMART" id="SM00304">
    <property type="entry name" value="HAMP"/>
    <property type="match status" value="1"/>
</dbReference>
<evidence type="ECO:0000256" key="12">
    <source>
        <dbReference type="ARBA" id="ARBA00023012"/>
    </source>
</evidence>
<dbReference type="FunFam" id="1.10.287.130:FF:000001">
    <property type="entry name" value="Two-component sensor histidine kinase"/>
    <property type="match status" value="1"/>
</dbReference>
<dbReference type="KEGG" id="bbev:BBEV_1028"/>
<evidence type="ECO:0000256" key="8">
    <source>
        <dbReference type="ARBA" id="ARBA00022741"/>
    </source>
</evidence>
<evidence type="ECO:0000256" key="1">
    <source>
        <dbReference type="ARBA" id="ARBA00000085"/>
    </source>
</evidence>
<dbReference type="PRINTS" id="PR00344">
    <property type="entry name" value="BCTRLSENSOR"/>
</dbReference>
<sequence length="474" mass="53146">MKISLRLKTWVFIILFTATSLISVVFLTNYLYESFYLTNQGDQLEGRGNNLAEVYYQAETEAQFEYFYDLAEFMSRCAVASIAINEIEEDGFNGRISRSIPLEEDEYALTDDELTTLTAGGTLRFTREGIDKDHLIITMPLMDSAEEDMEAIITISTPVDAAFSPFDSLRGILFVAMGLAFVVIVFVLNKVTSYVIDPIRHMITASKKWGQGDFSEKVQVATNDEIGQLAEAFNQMTDSLDAADKQKQEFLGNVSHELRTPLSYLKGYSEVLLEKHRNGEELDERHIEKIQAEGNRMEKLIHDLLDLARLEGDTYPVEKTPIPLAQLVEDVCERMDLIAKHDEMAVNTSLDYGIIIEGDESRLEQVVSNLIENAIRYGKDGGIVDVSLEQSGSSALLKVRDYGQGMPKETLNRLTERFYRVERSRSKSLGGTGLGLTIVNEIVKKHEGVLTFESEPGEGTTAVVTIPCFEDDFA</sequence>
<evidence type="ECO:0000256" key="13">
    <source>
        <dbReference type="ARBA" id="ARBA00023136"/>
    </source>
</evidence>
<dbReference type="InterPro" id="IPR003661">
    <property type="entry name" value="HisK_dim/P_dom"/>
</dbReference>
<feature type="transmembrane region" description="Helical" evidence="14">
    <location>
        <begin position="12"/>
        <end position="32"/>
    </location>
</feature>
<dbReference type="SUPFAM" id="SSF55874">
    <property type="entry name" value="ATPase domain of HSP90 chaperone/DNA topoisomerase II/histidine kinase"/>
    <property type="match status" value="1"/>
</dbReference>
<keyword evidence="12" id="KW-0902">Two-component regulatory system</keyword>
<dbReference type="CDD" id="cd00082">
    <property type="entry name" value="HisKA"/>
    <property type="match status" value="1"/>
</dbReference>
<keyword evidence="11 14" id="KW-1133">Transmembrane helix</keyword>
<dbReference type="Pfam" id="PF00512">
    <property type="entry name" value="HisKA"/>
    <property type="match status" value="1"/>
</dbReference>
<evidence type="ECO:0000256" key="3">
    <source>
        <dbReference type="ARBA" id="ARBA00012438"/>
    </source>
</evidence>
<evidence type="ECO:0000256" key="9">
    <source>
        <dbReference type="ARBA" id="ARBA00022777"/>
    </source>
</evidence>
<dbReference type="PROSITE" id="PS50109">
    <property type="entry name" value="HIS_KIN"/>
    <property type="match status" value="1"/>
</dbReference>
<keyword evidence="13 14" id="KW-0472">Membrane</keyword>
<dbReference type="AlphaFoldDB" id="A0A1D7QTT2"/>
<reference evidence="17 18" key="1">
    <citation type="submission" date="2015-08" db="EMBL/GenBank/DDBJ databases">
        <title>The complete genome sequence of Bacillus beveridgei MLTeJB.</title>
        <authorList>
            <person name="Hanson T.E."/>
            <person name="Mesa C."/>
            <person name="Basesman S.M."/>
            <person name="Oremland R.S."/>
        </authorList>
    </citation>
    <scope>NUCLEOTIDE SEQUENCE [LARGE SCALE GENOMIC DNA]</scope>
    <source>
        <strain evidence="17 18">MLTeJB</strain>
    </source>
</reference>
<gene>
    <name evidence="17" type="primary">baeS</name>
    <name evidence="17" type="ORF">BBEV_1028</name>
</gene>
<dbReference type="STRING" id="632773.BBEV_1028"/>
<dbReference type="FunFam" id="3.30.565.10:FF:000006">
    <property type="entry name" value="Sensor histidine kinase WalK"/>
    <property type="match status" value="1"/>
</dbReference>
<keyword evidence="18" id="KW-1185">Reference proteome</keyword>
<organism evidence="17 18">
    <name type="scientific">Salisediminibacterium beveridgei</name>
    <dbReference type="NCBI Taxonomy" id="632773"/>
    <lineage>
        <taxon>Bacteria</taxon>
        <taxon>Bacillati</taxon>
        <taxon>Bacillota</taxon>
        <taxon>Bacilli</taxon>
        <taxon>Bacillales</taxon>
        <taxon>Bacillaceae</taxon>
        <taxon>Salisediminibacterium</taxon>
    </lineage>
</organism>
<evidence type="ECO:0000256" key="6">
    <source>
        <dbReference type="ARBA" id="ARBA00022679"/>
    </source>
</evidence>
<dbReference type="GO" id="GO:0005886">
    <property type="term" value="C:plasma membrane"/>
    <property type="evidence" value="ECO:0007669"/>
    <property type="project" value="UniProtKB-SubCell"/>
</dbReference>
<feature type="domain" description="HAMP" evidence="16">
    <location>
        <begin position="193"/>
        <end position="245"/>
    </location>
</feature>
<dbReference type="GO" id="GO:0000155">
    <property type="term" value="F:phosphorelay sensor kinase activity"/>
    <property type="evidence" value="ECO:0007669"/>
    <property type="project" value="InterPro"/>
</dbReference>
<name>A0A1D7QTT2_9BACI</name>
<dbReference type="InterPro" id="IPR036890">
    <property type="entry name" value="HATPase_C_sf"/>
</dbReference>
<keyword evidence="10" id="KW-0067">ATP-binding</keyword>
<evidence type="ECO:0000313" key="17">
    <source>
        <dbReference type="EMBL" id="AOM82397.1"/>
    </source>
</evidence>
<dbReference type="InterPro" id="IPR036097">
    <property type="entry name" value="HisK_dim/P_sf"/>
</dbReference>
<dbReference type="Proteomes" id="UP000094463">
    <property type="component" value="Chromosome"/>
</dbReference>
<dbReference type="PANTHER" id="PTHR45436:SF5">
    <property type="entry name" value="SENSOR HISTIDINE KINASE TRCS"/>
    <property type="match status" value="1"/>
</dbReference>
<dbReference type="RefSeq" id="WP_069364492.1">
    <property type="nucleotide sequence ID" value="NZ_CP012502.1"/>
</dbReference>
<dbReference type="Pfam" id="PF00672">
    <property type="entry name" value="HAMP"/>
    <property type="match status" value="1"/>
</dbReference>
<dbReference type="PROSITE" id="PS50885">
    <property type="entry name" value="HAMP"/>
    <property type="match status" value="1"/>
</dbReference>
<dbReference type="Gene3D" id="6.10.340.10">
    <property type="match status" value="1"/>
</dbReference>
<accession>A0A1D7QTT2</accession>
<protein>
    <recommendedName>
        <fullName evidence="3">histidine kinase</fullName>
        <ecNumber evidence="3">2.7.13.3</ecNumber>
    </recommendedName>
</protein>
<evidence type="ECO:0000256" key="10">
    <source>
        <dbReference type="ARBA" id="ARBA00022840"/>
    </source>
</evidence>
<evidence type="ECO:0000259" key="15">
    <source>
        <dbReference type="PROSITE" id="PS50109"/>
    </source>
</evidence>
<evidence type="ECO:0000256" key="7">
    <source>
        <dbReference type="ARBA" id="ARBA00022692"/>
    </source>
</evidence>
<comment type="subcellular location">
    <subcellularLocation>
        <location evidence="2">Cell membrane</location>
        <topology evidence="2">Multi-pass membrane protein</topology>
    </subcellularLocation>
</comment>
<evidence type="ECO:0000256" key="2">
    <source>
        <dbReference type="ARBA" id="ARBA00004651"/>
    </source>
</evidence>
<dbReference type="PANTHER" id="PTHR45436">
    <property type="entry name" value="SENSOR HISTIDINE KINASE YKOH"/>
    <property type="match status" value="1"/>
</dbReference>
<keyword evidence="6 17" id="KW-0808">Transferase</keyword>
<feature type="transmembrane region" description="Helical" evidence="14">
    <location>
        <begin position="172"/>
        <end position="192"/>
    </location>
</feature>
<dbReference type="Gene3D" id="3.30.565.10">
    <property type="entry name" value="Histidine kinase-like ATPase, C-terminal domain"/>
    <property type="match status" value="1"/>
</dbReference>
<evidence type="ECO:0000313" key="18">
    <source>
        <dbReference type="Proteomes" id="UP000094463"/>
    </source>
</evidence>
<dbReference type="EC" id="2.7.13.3" evidence="3"/>
<dbReference type="InterPro" id="IPR005467">
    <property type="entry name" value="His_kinase_dom"/>
</dbReference>
<keyword evidence="9" id="KW-0418">Kinase</keyword>
<dbReference type="EMBL" id="CP012502">
    <property type="protein sequence ID" value="AOM82397.1"/>
    <property type="molecule type" value="Genomic_DNA"/>
</dbReference>
<dbReference type="PATRIC" id="fig|632773.3.peg.1091"/>
<dbReference type="Pfam" id="PF02518">
    <property type="entry name" value="HATPase_c"/>
    <property type="match status" value="1"/>
</dbReference>
<evidence type="ECO:0000259" key="16">
    <source>
        <dbReference type="PROSITE" id="PS50885"/>
    </source>
</evidence>
<dbReference type="Gene3D" id="1.10.287.130">
    <property type="match status" value="1"/>
</dbReference>
<comment type="catalytic activity">
    <reaction evidence="1">
        <text>ATP + protein L-histidine = ADP + protein N-phospho-L-histidine.</text>
        <dbReference type="EC" id="2.7.13.3"/>
    </reaction>
</comment>
<dbReference type="InterPro" id="IPR003660">
    <property type="entry name" value="HAMP_dom"/>
</dbReference>
<dbReference type="InterPro" id="IPR004358">
    <property type="entry name" value="Sig_transdc_His_kin-like_C"/>
</dbReference>
<dbReference type="SMART" id="SM00387">
    <property type="entry name" value="HATPase_c"/>
    <property type="match status" value="1"/>
</dbReference>
<dbReference type="CDD" id="cd06225">
    <property type="entry name" value="HAMP"/>
    <property type="match status" value="1"/>
</dbReference>
<keyword evidence="8" id="KW-0547">Nucleotide-binding</keyword>
<evidence type="ECO:0000256" key="11">
    <source>
        <dbReference type="ARBA" id="ARBA00022989"/>
    </source>
</evidence>
<dbReference type="InterPro" id="IPR003594">
    <property type="entry name" value="HATPase_dom"/>
</dbReference>
<evidence type="ECO:0000256" key="4">
    <source>
        <dbReference type="ARBA" id="ARBA00022475"/>
    </source>
</evidence>
<dbReference type="InterPro" id="IPR050428">
    <property type="entry name" value="TCS_sensor_his_kinase"/>
</dbReference>
<evidence type="ECO:0000256" key="14">
    <source>
        <dbReference type="SAM" id="Phobius"/>
    </source>
</evidence>
<dbReference type="SUPFAM" id="SSF47384">
    <property type="entry name" value="Homodimeric domain of signal transducing histidine kinase"/>
    <property type="match status" value="1"/>
</dbReference>
<dbReference type="CDD" id="cd00075">
    <property type="entry name" value="HATPase"/>
    <property type="match status" value="1"/>
</dbReference>
<dbReference type="GO" id="GO:0005524">
    <property type="term" value="F:ATP binding"/>
    <property type="evidence" value="ECO:0007669"/>
    <property type="project" value="UniProtKB-KW"/>
</dbReference>
<proteinExistence type="predicted"/>
<evidence type="ECO:0000256" key="5">
    <source>
        <dbReference type="ARBA" id="ARBA00022553"/>
    </source>
</evidence>
<dbReference type="OrthoDB" id="3436at2"/>
<dbReference type="SUPFAM" id="SSF158472">
    <property type="entry name" value="HAMP domain-like"/>
    <property type="match status" value="1"/>
</dbReference>